<keyword evidence="6 10" id="KW-0812">Transmembrane</keyword>
<keyword evidence="9 10" id="KW-0472">Membrane</keyword>
<comment type="caution">
    <text evidence="13">The sequence shown here is derived from an EMBL/GenBank/DDBJ whole genome shotgun (WGS) entry which is preliminary data.</text>
</comment>
<keyword evidence="5" id="KW-0808">Transferase</keyword>
<accession>A0AAN7GIX6</accession>
<keyword evidence="8 10" id="KW-1133">Transmembrane helix</keyword>
<proteinExistence type="predicted"/>
<dbReference type="PANTHER" id="PTHR33389:SF22">
    <property type="entry name" value="FAMILY PROTEIN, PUTATIVE (DUF2921)-RELATED"/>
    <property type="match status" value="1"/>
</dbReference>
<evidence type="ECO:0000313" key="14">
    <source>
        <dbReference type="Proteomes" id="UP001345219"/>
    </source>
</evidence>
<dbReference type="GO" id="GO:0061630">
    <property type="term" value="F:ubiquitin protein ligase activity"/>
    <property type="evidence" value="ECO:0007669"/>
    <property type="project" value="UniProtKB-EC"/>
</dbReference>
<evidence type="ECO:0000256" key="5">
    <source>
        <dbReference type="ARBA" id="ARBA00022679"/>
    </source>
</evidence>
<dbReference type="EMBL" id="JAXIOK010000022">
    <property type="protein sequence ID" value="KAK4743730.1"/>
    <property type="molecule type" value="Genomic_DNA"/>
</dbReference>
<comment type="subcellular location">
    <subcellularLocation>
        <location evidence="2">Endomembrane system</location>
        <topology evidence="2">Multi-pass membrane protein</topology>
    </subcellularLocation>
</comment>
<reference evidence="13 14" key="1">
    <citation type="journal article" date="2023" name="Hortic Res">
        <title>Pangenome of water caltrop reveals structural variations and asymmetric subgenome divergence after allopolyploidization.</title>
        <authorList>
            <person name="Zhang X."/>
            <person name="Chen Y."/>
            <person name="Wang L."/>
            <person name="Yuan Y."/>
            <person name="Fang M."/>
            <person name="Shi L."/>
            <person name="Lu R."/>
            <person name="Comes H.P."/>
            <person name="Ma Y."/>
            <person name="Chen Y."/>
            <person name="Huang G."/>
            <person name="Zhou Y."/>
            <person name="Zheng Z."/>
            <person name="Qiu Y."/>
        </authorList>
    </citation>
    <scope>NUCLEOTIDE SEQUENCE [LARGE SCALE GENOMIC DNA]</scope>
    <source>
        <tissue evidence="13">Roots</tissue>
    </source>
</reference>
<keyword evidence="14" id="KW-1185">Reference proteome</keyword>
<feature type="transmembrane region" description="Helical" evidence="10">
    <location>
        <begin position="690"/>
        <end position="711"/>
    </location>
</feature>
<feature type="domain" description="DUF2921" evidence="12">
    <location>
        <begin position="105"/>
        <end position="228"/>
    </location>
</feature>
<evidence type="ECO:0000256" key="2">
    <source>
        <dbReference type="ARBA" id="ARBA00004127"/>
    </source>
</evidence>
<evidence type="ECO:0000256" key="9">
    <source>
        <dbReference type="ARBA" id="ARBA00023136"/>
    </source>
</evidence>
<organism evidence="13 14">
    <name type="scientific">Trapa incisa</name>
    <dbReference type="NCBI Taxonomy" id="236973"/>
    <lineage>
        <taxon>Eukaryota</taxon>
        <taxon>Viridiplantae</taxon>
        <taxon>Streptophyta</taxon>
        <taxon>Embryophyta</taxon>
        <taxon>Tracheophyta</taxon>
        <taxon>Spermatophyta</taxon>
        <taxon>Magnoliopsida</taxon>
        <taxon>eudicotyledons</taxon>
        <taxon>Gunneridae</taxon>
        <taxon>Pentapetalae</taxon>
        <taxon>rosids</taxon>
        <taxon>malvids</taxon>
        <taxon>Myrtales</taxon>
        <taxon>Lythraceae</taxon>
        <taxon>Trapa</taxon>
    </lineage>
</organism>
<gene>
    <name evidence="13" type="ORF">SAY87_010042</name>
</gene>
<keyword evidence="7" id="KW-0833">Ubl conjugation pathway</keyword>
<dbReference type="PROSITE" id="PS51257">
    <property type="entry name" value="PROKAR_LIPOPROTEIN"/>
    <property type="match status" value="1"/>
</dbReference>
<comment type="pathway">
    <text evidence="3">Protein modification; protein ubiquitination.</text>
</comment>
<feature type="domain" description="DUF2921" evidence="12">
    <location>
        <begin position="265"/>
        <end position="427"/>
    </location>
</feature>
<evidence type="ECO:0000256" key="1">
    <source>
        <dbReference type="ARBA" id="ARBA00000900"/>
    </source>
</evidence>
<dbReference type="GO" id="GO:0012505">
    <property type="term" value="C:endomembrane system"/>
    <property type="evidence" value="ECO:0007669"/>
    <property type="project" value="UniProtKB-SubCell"/>
</dbReference>
<dbReference type="Proteomes" id="UP001345219">
    <property type="component" value="Chromosome 9"/>
</dbReference>
<evidence type="ECO:0000256" key="4">
    <source>
        <dbReference type="ARBA" id="ARBA00012483"/>
    </source>
</evidence>
<evidence type="ECO:0000256" key="3">
    <source>
        <dbReference type="ARBA" id="ARBA00004906"/>
    </source>
</evidence>
<dbReference type="Pfam" id="PF11145">
    <property type="entry name" value="DUF2921"/>
    <property type="match status" value="1"/>
</dbReference>
<feature type="domain" description="DUF2921" evidence="12">
    <location>
        <begin position="458"/>
        <end position="639"/>
    </location>
</feature>
<feature type="domain" description="SWEET-like" evidence="11">
    <location>
        <begin position="652"/>
        <end position="934"/>
    </location>
</feature>
<evidence type="ECO:0000256" key="8">
    <source>
        <dbReference type="ARBA" id="ARBA00022989"/>
    </source>
</evidence>
<feature type="transmembrane region" description="Helical" evidence="10">
    <location>
        <begin position="662"/>
        <end position="683"/>
    </location>
</feature>
<dbReference type="EC" id="2.3.2.27" evidence="4"/>
<dbReference type="InterPro" id="IPR021319">
    <property type="entry name" value="DUF2921"/>
</dbReference>
<dbReference type="PANTHER" id="PTHR33389">
    <property type="entry name" value="FAMILY PROTEIN, PUTATIVE (DUF2921)-RELATED"/>
    <property type="match status" value="1"/>
</dbReference>
<evidence type="ECO:0000256" key="10">
    <source>
        <dbReference type="SAM" id="Phobius"/>
    </source>
</evidence>
<name>A0AAN7GIX6_9MYRT</name>
<dbReference type="Pfam" id="PF25333">
    <property type="entry name" value="DUF2921_N"/>
    <property type="match status" value="3"/>
</dbReference>
<dbReference type="InterPro" id="IPR057425">
    <property type="entry name" value="DUF2921_N"/>
</dbReference>
<feature type="transmembrane region" description="Helical" evidence="10">
    <location>
        <begin position="780"/>
        <end position="801"/>
    </location>
</feature>
<feature type="transmembrane region" description="Helical" evidence="10">
    <location>
        <begin position="740"/>
        <end position="759"/>
    </location>
</feature>
<evidence type="ECO:0000259" key="11">
    <source>
        <dbReference type="Pfam" id="PF11145"/>
    </source>
</evidence>
<feature type="transmembrane region" description="Helical" evidence="10">
    <location>
        <begin position="900"/>
        <end position="920"/>
    </location>
</feature>
<sequence>MSMELDRRADRASMAVISSSSCALLLSLIVLAVIPSVTSRITVANFEEFYAEGCGQILPMSAQISEQSTPTSNLTQSLVAYFSASSPASNSLTAATFQPQRAVRTETPGLIKLSGGLVVMDTGVMGLNSMNSTVRRGLRRTFRVRGPRFPAGPMRARFSLFGYWSQPKGKLCMVGSSLFHENGGTLKSLDAVLNLNLPVKLSINDSLITGVLDSLSGKDAMSQHFASVSLLGLSRNSDYEYTLIGKESGDNGKGNFSEFDDKSIENLSLENLQQDLCSLFRWNTPFSLEYGSACETSANCNPLGNDSQLLPTVVVLWKLQCSNQGKLLMLLKFRNTSNFYYNVDYYGFDPSTSFIGEGEWNGKENRLCLNACRFLNFSDSLVGTFVGDCSIKLCLGFSATISVRSRSPFWGQIWSGKMQGDPGFFHKAHLRGPVLALPMVKYKYTMMDLVGGSCPNVQNAKGKGKTYPSWSSRDMMFDLTVKDSKGSVVRGYSTPLFVGDQQYQWSYYGARYYRGINRTVTMMPIQSNATLGTLQNISYSMSFSVPANIKFGIAGREDLSPRSLEIFAEGVYNQDTGSLCMIGCWDPQSNLTLKRSNALDCEVQVSVQFPSLDAKSGEKIKGSIKSLRKKSDPLYFDRLEVSSDSIYYGQAVESIWRMDLEIVMVLVSNSFLCIFLGLQLLHVKKHPEMLPFISILMLVVLTLGLMIPLLLNFEALFKGNTNQKNVVLGSAGGWLEVKEVIVRVVTMVAFLLQLRLLQLTWSTRNSEETRESLWGSERKALYLSLPMYLVGGLITLFIYLWKNSHSGPRNRLWLHQYQHISLWEYLKSYAGLVMDGFLLPQILFNLFFDSREKPLASSFYMGTTIVRLLPHAYDLLRAHISPQYLDMSYIYANHRMDFYSTAWDVVIPLAGLLFAALVYLQQRFGGGCILPKRFRVRSSVYEKVPSIGNDEL</sequence>
<evidence type="ECO:0000259" key="12">
    <source>
        <dbReference type="Pfam" id="PF25333"/>
    </source>
</evidence>
<comment type="catalytic activity">
    <reaction evidence="1">
        <text>S-ubiquitinyl-[E2 ubiquitin-conjugating enzyme]-L-cysteine + [acceptor protein]-L-lysine = [E2 ubiquitin-conjugating enzyme]-L-cysteine + N(6)-ubiquitinyl-[acceptor protein]-L-lysine.</text>
        <dbReference type="EC" id="2.3.2.27"/>
    </reaction>
</comment>
<evidence type="ECO:0000313" key="13">
    <source>
        <dbReference type="EMBL" id="KAK4743730.1"/>
    </source>
</evidence>
<evidence type="ECO:0000256" key="7">
    <source>
        <dbReference type="ARBA" id="ARBA00022786"/>
    </source>
</evidence>
<evidence type="ECO:0000256" key="6">
    <source>
        <dbReference type="ARBA" id="ARBA00022692"/>
    </source>
</evidence>
<protein>
    <recommendedName>
        <fullName evidence="4">RING-type E3 ubiquitin transferase</fullName>
        <ecNumber evidence="4">2.3.2.27</ecNumber>
    </recommendedName>
</protein>
<dbReference type="AlphaFoldDB" id="A0AAN7GIX6"/>